<dbReference type="Gene3D" id="3.40.30.10">
    <property type="entry name" value="Glutaredoxin"/>
    <property type="match status" value="1"/>
</dbReference>
<evidence type="ECO:0000259" key="3">
    <source>
        <dbReference type="PROSITE" id="PS50404"/>
    </source>
</evidence>
<proteinExistence type="inferred from homology"/>
<evidence type="ECO:0000259" key="4">
    <source>
        <dbReference type="PROSITE" id="PS50405"/>
    </source>
</evidence>
<reference evidence="5 6" key="1">
    <citation type="submission" date="2024-01" db="EMBL/GenBank/DDBJ databases">
        <authorList>
            <person name="Allen C."/>
            <person name="Tagirdzhanova G."/>
        </authorList>
    </citation>
    <scope>NUCLEOTIDE SEQUENCE [LARGE SCALE GENOMIC DNA]</scope>
</reference>
<dbReference type="SFLD" id="SFLDS00019">
    <property type="entry name" value="Glutathione_Transferase_(cytos"/>
    <property type="match status" value="1"/>
</dbReference>
<dbReference type="InterPro" id="IPR004046">
    <property type="entry name" value="GST_C"/>
</dbReference>
<dbReference type="Pfam" id="PF02798">
    <property type="entry name" value="GST_N"/>
    <property type="match status" value="1"/>
</dbReference>
<dbReference type="Proteomes" id="UP001642406">
    <property type="component" value="Unassembled WGS sequence"/>
</dbReference>
<dbReference type="Gene3D" id="1.20.1050.10">
    <property type="match status" value="1"/>
</dbReference>
<dbReference type="InterPro" id="IPR036282">
    <property type="entry name" value="Glutathione-S-Trfase_C_sf"/>
</dbReference>
<evidence type="ECO:0000256" key="2">
    <source>
        <dbReference type="RuleBase" id="RU003494"/>
    </source>
</evidence>
<dbReference type="PANTHER" id="PTHR44051:SF8">
    <property type="entry name" value="GLUTATHIONE S-TRANSFERASE GSTA"/>
    <property type="match status" value="1"/>
</dbReference>
<comment type="caution">
    <text evidence="5">The sequence shown here is derived from an EMBL/GenBank/DDBJ whole genome shotgun (WGS) entry which is preliminary data.</text>
</comment>
<dbReference type="Pfam" id="PF00043">
    <property type="entry name" value="GST_C"/>
    <property type="match status" value="1"/>
</dbReference>
<dbReference type="CDD" id="cd03046">
    <property type="entry name" value="GST_N_GTT1_like"/>
    <property type="match status" value="1"/>
</dbReference>
<gene>
    <name evidence="5" type="ORF">SBRCBS47491_009114</name>
</gene>
<dbReference type="SUPFAM" id="SSF47616">
    <property type="entry name" value="GST C-terminal domain-like"/>
    <property type="match status" value="1"/>
</dbReference>
<protein>
    <recommendedName>
        <fullName evidence="7">Glutathione S-transferase</fullName>
    </recommendedName>
</protein>
<organism evidence="5 6">
    <name type="scientific">Sporothrix bragantina</name>
    <dbReference type="NCBI Taxonomy" id="671064"/>
    <lineage>
        <taxon>Eukaryota</taxon>
        <taxon>Fungi</taxon>
        <taxon>Dikarya</taxon>
        <taxon>Ascomycota</taxon>
        <taxon>Pezizomycotina</taxon>
        <taxon>Sordariomycetes</taxon>
        <taxon>Sordariomycetidae</taxon>
        <taxon>Ophiostomatales</taxon>
        <taxon>Ophiostomataceae</taxon>
        <taxon>Sporothrix</taxon>
    </lineage>
</organism>
<accession>A0ABP0CVD2</accession>
<dbReference type="InterPro" id="IPR004045">
    <property type="entry name" value="Glutathione_S-Trfase_N"/>
</dbReference>
<dbReference type="EMBL" id="CAWUHC010000134">
    <property type="protein sequence ID" value="CAK7234920.1"/>
    <property type="molecule type" value="Genomic_DNA"/>
</dbReference>
<dbReference type="SFLD" id="SFLDG00358">
    <property type="entry name" value="Main_(cytGST)"/>
    <property type="match status" value="1"/>
</dbReference>
<feature type="domain" description="GST C-terminal" evidence="4">
    <location>
        <begin position="103"/>
        <end position="229"/>
    </location>
</feature>
<dbReference type="InterPro" id="IPR040079">
    <property type="entry name" value="Glutathione_S-Trfase"/>
</dbReference>
<evidence type="ECO:0000256" key="1">
    <source>
        <dbReference type="ARBA" id="ARBA00007409"/>
    </source>
</evidence>
<name>A0ABP0CVD2_9PEZI</name>
<feature type="domain" description="GST N-terminal" evidence="3">
    <location>
        <begin position="10"/>
        <end position="98"/>
    </location>
</feature>
<dbReference type="InterPro" id="IPR010987">
    <property type="entry name" value="Glutathione-S-Trfase_C-like"/>
</dbReference>
<comment type="similarity">
    <text evidence="1 2">Belongs to the GST superfamily.</text>
</comment>
<sequence length="233" mass="26042">MITAKSNNMAPKITLYHAERACSMVVLCLVRDLGLPFDVVYMRMGANGIESVDGTLNREKYLQIHPLGNVPCLVVDGQVITETPAILTYVAGLVPEKHLLGDTPVEQAWVHGWTAWLAGALHGRGFSAVFRPKKYSDDVSMHSAIQAKGLTFVKECYSIIEGRLAGRDYPVGNHETVVDFYLLIFYIWGHDVNIDVAKDFPAYSRLFNRMLEKEAVLQVDLNVKPAMVYDPEE</sequence>
<evidence type="ECO:0008006" key="7">
    <source>
        <dbReference type="Google" id="ProtNLM"/>
    </source>
</evidence>
<dbReference type="InterPro" id="IPR036249">
    <property type="entry name" value="Thioredoxin-like_sf"/>
</dbReference>
<evidence type="ECO:0000313" key="5">
    <source>
        <dbReference type="EMBL" id="CAK7234920.1"/>
    </source>
</evidence>
<dbReference type="PROSITE" id="PS50404">
    <property type="entry name" value="GST_NTER"/>
    <property type="match status" value="1"/>
</dbReference>
<dbReference type="SUPFAM" id="SSF52833">
    <property type="entry name" value="Thioredoxin-like"/>
    <property type="match status" value="1"/>
</dbReference>
<keyword evidence="6" id="KW-1185">Reference proteome</keyword>
<evidence type="ECO:0000313" key="6">
    <source>
        <dbReference type="Proteomes" id="UP001642406"/>
    </source>
</evidence>
<dbReference type="PANTHER" id="PTHR44051">
    <property type="entry name" value="GLUTATHIONE S-TRANSFERASE-RELATED"/>
    <property type="match status" value="1"/>
</dbReference>
<dbReference type="PROSITE" id="PS50405">
    <property type="entry name" value="GST_CTER"/>
    <property type="match status" value="1"/>
</dbReference>